<evidence type="ECO:0000256" key="3">
    <source>
        <dbReference type="ARBA" id="ARBA00012780"/>
    </source>
</evidence>
<evidence type="ECO:0000256" key="1">
    <source>
        <dbReference type="ARBA" id="ARBA00000382"/>
    </source>
</evidence>
<dbReference type="PANTHER" id="PTHR32227">
    <property type="entry name" value="GLUCAN ENDO-1,3-BETA-GLUCOSIDASE BG1-RELATED-RELATED"/>
    <property type="match status" value="1"/>
</dbReference>
<evidence type="ECO:0000256" key="4">
    <source>
        <dbReference type="ARBA" id="ARBA00022729"/>
    </source>
</evidence>
<proteinExistence type="inferred from homology"/>
<evidence type="ECO:0000256" key="5">
    <source>
        <dbReference type="ARBA" id="ARBA00022801"/>
    </source>
</evidence>
<dbReference type="AlphaFoldDB" id="A0AAV8T5J6"/>
<dbReference type="InterPro" id="IPR017853">
    <property type="entry name" value="GH"/>
</dbReference>
<dbReference type="Pfam" id="PF00332">
    <property type="entry name" value="Glyco_hydro_17"/>
    <property type="match status" value="1"/>
</dbReference>
<dbReference type="GO" id="GO:0042973">
    <property type="term" value="F:glucan endo-1,3-beta-D-glucosidase activity"/>
    <property type="evidence" value="ECO:0007669"/>
    <property type="project" value="UniProtKB-EC"/>
</dbReference>
<dbReference type="InterPro" id="IPR000490">
    <property type="entry name" value="Glyco_hydro_17"/>
</dbReference>
<keyword evidence="5" id="KW-0378">Hydrolase</keyword>
<evidence type="ECO:0000256" key="9">
    <source>
        <dbReference type="RuleBase" id="RU004335"/>
    </source>
</evidence>
<evidence type="ECO:0000313" key="12">
    <source>
        <dbReference type="Proteomes" id="UP001159364"/>
    </source>
</evidence>
<dbReference type="InterPro" id="IPR044965">
    <property type="entry name" value="Glyco_hydro_17_plant"/>
</dbReference>
<dbReference type="EMBL" id="JAIWQS010000006">
    <property type="protein sequence ID" value="KAJ8762040.1"/>
    <property type="molecule type" value="Genomic_DNA"/>
</dbReference>
<evidence type="ECO:0000256" key="10">
    <source>
        <dbReference type="SAM" id="SignalP"/>
    </source>
</evidence>
<protein>
    <recommendedName>
        <fullName evidence="3">glucan endo-1,3-beta-D-glucosidase</fullName>
        <ecNumber evidence="3">3.2.1.39</ecNumber>
    </recommendedName>
    <alternativeName>
        <fullName evidence="7">(1-&gt;3)-beta-glucan endohydrolase</fullName>
    </alternativeName>
    <alternativeName>
        <fullName evidence="8">Beta-1,3-endoglucanase</fullName>
    </alternativeName>
</protein>
<keyword evidence="4 10" id="KW-0732">Signal</keyword>
<comment type="similarity">
    <text evidence="2 9">Belongs to the glycosyl hydrolase 17 family.</text>
</comment>
<accession>A0AAV8T5J6</accession>
<evidence type="ECO:0000256" key="2">
    <source>
        <dbReference type="ARBA" id="ARBA00008773"/>
    </source>
</evidence>
<keyword evidence="12" id="KW-1185">Reference proteome</keyword>
<gene>
    <name evidence="11" type="ORF">K2173_006642</name>
</gene>
<dbReference type="FunFam" id="3.20.20.80:FF:000005">
    <property type="entry name" value="Glucan endo-1,3-beta-glucosidase 14"/>
    <property type="match status" value="1"/>
</dbReference>
<reference evidence="11 12" key="1">
    <citation type="submission" date="2021-09" db="EMBL/GenBank/DDBJ databases">
        <title>Genomic insights and catalytic innovation underlie evolution of tropane alkaloids biosynthesis.</title>
        <authorList>
            <person name="Wang Y.-J."/>
            <person name="Tian T."/>
            <person name="Huang J.-P."/>
            <person name="Huang S.-X."/>
        </authorList>
    </citation>
    <scope>NUCLEOTIDE SEQUENCE [LARGE SCALE GENOMIC DNA]</scope>
    <source>
        <strain evidence="11">KIB-2018</strain>
        <tissue evidence="11">Leaf</tissue>
    </source>
</reference>
<organism evidence="11 12">
    <name type="scientific">Erythroxylum novogranatense</name>
    <dbReference type="NCBI Taxonomy" id="1862640"/>
    <lineage>
        <taxon>Eukaryota</taxon>
        <taxon>Viridiplantae</taxon>
        <taxon>Streptophyta</taxon>
        <taxon>Embryophyta</taxon>
        <taxon>Tracheophyta</taxon>
        <taxon>Spermatophyta</taxon>
        <taxon>Magnoliopsida</taxon>
        <taxon>eudicotyledons</taxon>
        <taxon>Gunneridae</taxon>
        <taxon>Pentapetalae</taxon>
        <taxon>rosids</taxon>
        <taxon>fabids</taxon>
        <taxon>Malpighiales</taxon>
        <taxon>Erythroxylaceae</taxon>
        <taxon>Erythroxylum</taxon>
    </lineage>
</organism>
<feature type="chain" id="PRO_5043395497" description="glucan endo-1,3-beta-D-glucosidase" evidence="10">
    <location>
        <begin position="32"/>
        <end position="406"/>
    </location>
</feature>
<evidence type="ECO:0000313" key="11">
    <source>
        <dbReference type="EMBL" id="KAJ8762040.1"/>
    </source>
</evidence>
<evidence type="ECO:0000256" key="6">
    <source>
        <dbReference type="ARBA" id="ARBA00023295"/>
    </source>
</evidence>
<keyword evidence="6" id="KW-0326">Glycosidase</keyword>
<comment type="caution">
    <text evidence="11">The sequence shown here is derived from an EMBL/GenBank/DDBJ whole genome shotgun (WGS) entry which is preliminary data.</text>
</comment>
<dbReference type="Proteomes" id="UP001159364">
    <property type="component" value="Linkage Group LG06"/>
</dbReference>
<feature type="signal peptide" evidence="10">
    <location>
        <begin position="1"/>
        <end position="31"/>
    </location>
</feature>
<dbReference type="SUPFAM" id="SSF51445">
    <property type="entry name" value="(Trans)glycosidases"/>
    <property type="match status" value="1"/>
</dbReference>
<name>A0AAV8T5J6_9ROSI</name>
<comment type="catalytic activity">
    <reaction evidence="1">
        <text>Hydrolysis of (1-&gt;3)-beta-D-glucosidic linkages in (1-&gt;3)-beta-D-glucans.</text>
        <dbReference type="EC" id="3.2.1.39"/>
    </reaction>
</comment>
<dbReference type="Gene3D" id="3.20.20.80">
    <property type="entry name" value="Glycosidases"/>
    <property type="match status" value="1"/>
</dbReference>
<sequence>MVPHSAVGKIEMIRMFLLFTLIFSEYNGVLQGVTSLGINYGQVANDLPSPEKVLDLLSSLRLNKARIYDTNPQVLTAFANSTIELVVTVENQMLPVLMDPQQAFQWVSTHIKPYFPATRITGIAVGNEIFTDDDTSLLGYLIPAILSIHSALVQLGLDSSIQVSTPNSLAVLEQSYPPSAGSFKSEVSAVMYQYLQFLSSTKAPFWINAYPYFAYKDDPSRIPLDYVLFNPNSGMVDPFTKLHYDNMLYAQVDSVIFAMARLGFNGIEVRVSETGWPSKGDTNEIGATIENAAAYNRNLLRRQFENEGTPLRPNMRLEVYLFALFNEDLKPGPTSERNYGIYRPDCTMAYNVGLTALSSSSSTSSSSISLTSSASATKAAKTEYQCLVYSMFVFLLTLQVLMRRAY</sequence>
<evidence type="ECO:0000256" key="8">
    <source>
        <dbReference type="ARBA" id="ARBA00033417"/>
    </source>
</evidence>
<dbReference type="GO" id="GO:0005975">
    <property type="term" value="P:carbohydrate metabolic process"/>
    <property type="evidence" value="ECO:0007669"/>
    <property type="project" value="InterPro"/>
</dbReference>
<dbReference type="EC" id="3.2.1.39" evidence="3"/>
<evidence type="ECO:0000256" key="7">
    <source>
        <dbReference type="ARBA" id="ARBA00033335"/>
    </source>
</evidence>